<protein>
    <submittedName>
        <fullName evidence="4">Acetoin reductase family protein</fullName>
    </submittedName>
</protein>
<evidence type="ECO:0000256" key="1">
    <source>
        <dbReference type="ARBA" id="ARBA00006484"/>
    </source>
</evidence>
<dbReference type="AlphaFoldDB" id="A0AAW0DP73"/>
<evidence type="ECO:0000256" key="2">
    <source>
        <dbReference type="ARBA" id="ARBA00022857"/>
    </source>
</evidence>
<dbReference type="EMBL" id="JAWWNJ010000007">
    <property type="protein sequence ID" value="KAK7052316.1"/>
    <property type="molecule type" value="Genomic_DNA"/>
</dbReference>
<evidence type="ECO:0000256" key="3">
    <source>
        <dbReference type="ARBA" id="ARBA00023002"/>
    </source>
</evidence>
<keyword evidence="3" id="KW-0560">Oxidoreductase</keyword>
<dbReference type="Pfam" id="PF13561">
    <property type="entry name" value="adh_short_C2"/>
    <property type="match status" value="1"/>
</dbReference>
<proteinExistence type="inferred from homology"/>
<comment type="similarity">
    <text evidence="1">Belongs to the short-chain dehydrogenases/reductases (SDR) family.</text>
</comment>
<reference evidence="4 5" key="1">
    <citation type="journal article" date="2024" name="J Genomics">
        <title>Draft genome sequencing and assembly of Favolaschia claudopus CIRM-BRFM 2984 isolated from oak limbs.</title>
        <authorList>
            <person name="Navarro D."/>
            <person name="Drula E."/>
            <person name="Chaduli D."/>
            <person name="Cazenave R."/>
            <person name="Ahrendt S."/>
            <person name="Wang J."/>
            <person name="Lipzen A."/>
            <person name="Daum C."/>
            <person name="Barry K."/>
            <person name="Grigoriev I.V."/>
            <person name="Favel A."/>
            <person name="Rosso M.N."/>
            <person name="Martin F."/>
        </authorList>
    </citation>
    <scope>NUCLEOTIDE SEQUENCE [LARGE SCALE GENOMIC DNA]</scope>
    <source>
        <strain evidence="4 5">CIRM-BRFM 2984</strain>
    </source>
</reference>
<dbReference type="InterPro" id="IPR002347">
    <property type="entry name" value="SDR_fam"/>
</dbReference>
<dbReference type="SUPFAM" id="SSF51735">
    <property type="entry name" value="NAD(P)-binding Rossmann-fold domains"/>
    <property type="match status" value="1"/>
</dbReference>
<keyword evidence="2" id="KW-0521">NADP</keyword>
<accession>A0AAW0DP73</accession>
<dbReference type="PANTHER" id="PTHR24321">
    <property type="entry name" value="DEHYDROGENASES, SHORT CHAIN"/>
    <property type="match status" value="1"/>
</dbReference>
<sequence>MSKGTAIVTGAAQNLGKTIALRLADDGFDVAVNDLPGNVDALNEVVAEIKAKGRSSSAHLADVTNEEQVKAMVTEVAQVYGAINVMVANAGVAKYNMIVDTSASEWDKIMTVNCRGTFLCYKHAAVQMVEQGQGGRIIGAASMVAKRGAAGLSAYSASKYAIRGLTQAAALEYGHHGITVNAYAPGPLESEMWNNIDADNANITGADPGTLTTHIKATTVLGRLGTFADIASLVSFLASKESSFITGQSVSWWLELCESVSDIYLVAQCEWWPRF</sequence>
<dbReference type="PRINTS" id="PR00081">
    <property type="entry name" value="GDHRDH"/>
</dbReference>
<dbReference type="PRINTS" id="PR00080">
    <property type="entry name" value="SDRFAMILY"/>
</dbReference>
<dbReference type="Proteomes" id="UP001362999">
    <property type="component" value="Unassembled WGS sequence"/>
</dbReference>
<gene>
    <name evidence="4" type="ORF">R3P38DRAFT_2859709</name>
</gene>
<dbReference type="Gene3D" id="3.40.50.720">
    <property type="entry name" value="NAD(P)-binding Rossmann-like Domain"/>
    <property type="match status" value="1"/>
</dbReference>
<dbReference type="PANTHER" id="PTHR24321:SF8">
    <property type="entry name" value="ESTRADIOL 17-BETA-DEHYDROGENASE 8-RELATED"/>
    <property type="match status" value="1"/>
</dbReference>
<dbReference type="FunFam" id="3.40.50.720:FF:000084">
    <property type="entry name" value="Short-chain dehydrogenase reductase"/>
    <property type="match status" value="1"/>
</dbReference>
<dbReference type="InterPro" id="IPR020904">
    <property type="entry name" value="Sc_DH/Rdtase_CS"/>
</dbReference>
<name>A0AAW0DP73_9AGAR</name>
<evidence type="ECO:0000313" key="5">
    <source>
        <dbReference type="Proteomes" id="UP001362999"/>
    </source>
</evidence>
<organism evidence="4 5">
    <name type="scientific">Favolaschia claudopus</name>
    <dbReference type="NCBI Taxonomy" id="2862362"/>
    <lineage>
        <taxon>Eukaryota</taxon>
        <taxon>Fungi</taxon>
        <taxon>Dikarya</taxon>
        <taxon>Basidiomycota</taxon>
        <taxon>Agaricomycotina</taxon>
        <taxon>Agaricomycetes</taxon>
        <taxon>Agaricomycetidae</taxon>
        <taxon>Agaricales</taxon>
        <taxon>Marasmiineae</taxon>
        <taxon>Mycenaceae</taxon>
        <taxon>Favolaschia</taxon>
    </lineage>
</organism>
<comment type="caution">
    <text evidence="4">The sequence shown here is derived from an EMBL/GenBank/DDBJ whole genome shotgun (WGS) entry which is preliminary data.</text>
</comment>
<dbReference type="GO" id="GO:0016491">
    <property type="term" value="F:oxidoreductase activity"/>
    <property type="evidence" value="ECO:0007669"/>
    <property type="project" value="UniProtKB-KW"/>
</dbReference>
<dbReference type="PROSITE" id="PS00061">
    <property type="entry name" value="ADH_SHORT"/>
    <property type="match status" value="1"/>
</dbReference>
<dbReference type="InterPro" id="IPR036291">
    <property type="entry name" value="NAD(P)-bd_dom_sf"/>
</dbReference>
<evidence type="ECO:0000313" key="4">
    <source>
        <dbReference type="EMBL" id="KAK7052316.1"/>
    </source>
</evidence>
<keyword evidence="5" id="KW-1185">Reference proteome</keyword>